<dbReference type="Proteomes" id="UP000268048">
    <property type="component" value="Chromosome"/>
</dbReference>
<protein>
    <submittedName>
        <fullName evidence="1">Uncharacterized protein</fullName>
    </submittedName>
</protein>
<dbReference type="EMBL" id="CP027753">
    <property type="protein sequence ID" value="AZE51942.1"/>
    <property type="molecule type" value="Genomic_DNA"/>
</dbReference>
<organism evidence="1 2">
    <name type="scientific">Pseudomonas chlororaphis</name>
    <dbReference type="NCBI Taxonomy" id="587753"/>
    <lineage>
        <taxon>Bacteria</taxon>
        <taxon>Pseudomonadati</taxon>
        <taxon>Pseudomonadota</taxon>
        <taxon>Gammaproteobacteria</taxon>
        <taxon>Pseudomonadales</taxon>
        <taxon>Pseudomonadaceae</taxon>
        <taxon>Pseudomonas</taxon>
    </lineage>
</organism>
<gene>
    <name evidence="1" type="ORF">C4K04_6314</name>
</gene>
<dbReference type="AlphaFoldDB" id="A0A3G7TZS8"/>
<evidence type="ECO:0000313" key="2">
    <source>
        <dbReference type="Proteomes" id="UP000268048"/>
    </source>
</evidence>
<sequence length="44" mass="4701">MGDVMAEELLAYTIGATYKTTPMGRCGDPYPPSEQVLPAVGITR</sequence>
<reference evidence="1 2" key="1">
    <citation type="submission" date="2018-03" db="EMBL/GenBank/DDBJ databases">
        <title>Diversity of phytobeneficial traits revealed by whole-genome analysis of worldwide-isolated phenazine-producing Pseudomonas spp.</title>
        <authorList>
            <person name="Biessy A."/>
            <person name="Novinscak A."/>
            <person name="Blom J."/>
            <person name="Leger G."/>
            <person name="Thomashow L.S."/>
            <person name="Cazorla F.M."/>
            <person name="Josic D."/>
            <person name="Filion M."/>
        </authorList>
    </citation>
    <scope>NUCLEOTIDE SEQUENCE [LARGE SCALE GENOMIC DNA]</scope>
    <source>
        <strain evidence="1 2">B25</strain>
    </source>
</reference>
<evidence type="ECO:0000313" key="1">
    <source>
        <dbReference type="EMBL" id="AZE51942.1"/>
    </source>
</evidence>
<name>A0A3G7TZS8_9PSED</name>
<accession>A0A3G7TZS8</accession>
<proteinExistence type="predicted"/>